<evidence type="ECO:0000313" key="9">
    <source>
        <dbReference type="Proteomes" id="UP001142055"/>
    </source>
</evidence>
<dbReference type="Proteomes" id="UP001142055">
    <property type="component" value="Chromosome 4"/>
</dbReference>
<dbReference type="EMBL" id="JAPWDV010000004">
    <property type="protein sequence ID" value="KAJ6215456.1"/>
    <property type="molecule type" value="Genomic_DNA"/>
</dbReference>
<dbReference type="Pfam" id="PF01130">
    <property type="entry name" value="CD36"/>
    <property type="match status" value="4"/>
</dbReference>
<keyword evidence="6" id="KW-0325">Glycoprotein</keyword>
<comment type="caution">
    <text evidence="8">The sequence shown here is derived from an EMBL/GenBank/DDBJ whole genome shotgun (WGS) entry which is preliminary data.</text>
</comment>
<comment type="subcellular location">
    <subcellularLocation>
        <location evidence="1">Membrane</location>
    </subcellularLocation>
</comment>
<dbReference type="InterPro" id="IPR002159">
    <property type="entry name" value="CD36_fam"/>
</dbReference>
<keyword evidence="9" id="KW-1185">Reference proteome</keyword>
<feature type="transmembrane region" description="Helical" evidence="7">
    <location>
        <begin position="892"/>
        <end position="913"/>
    </location>
</feature>
<accession>A0A9Q0RJL8</accession>
<feature type="transmembrane region" description="Helical" evidence="7">
    <location>
        <begin position="7"/>
        <end position="30"/>
    </location>
</feature>
<keyword evidence="3 7" id="KW-0812">Transmembrane</keyword>
<dbReference type="OMA" id="ERWMIEW"/>
<protein>
    <submittedName>
        <fullName evidence="8">Uncharacterized protein</fullName>
    </submittedName>
</protein>
<gene>
    <name evidence="8" type="ORF">RDWZM_009956</name>
</gene>
<dbReference type="GO" id="GO:0005044">
    <property type="term" value="F:scavenger receptor activity"/>
    <property type="evidence" value="ECO:0007669"/>
    <property type="project" value="TreeGrafter"/>
</dbReference>
<dbReference type="PANTHER" id="PTHR11923">
    <property type="entry name" value="SCAVENGER RECEPTOR CLASS B TYPE-1 SR-B1"/>
    <property type="match status" value="1"/>
</dbReference>
<name>A0A9Q0RJL8_BLOTA</name>
<dbReference type="GO" id="GO:0016020">
    <property type="term" value="C:membrane"/>
    <property type="evidence" value="ECO:0007669"/>
    <property type="project" value="UniProtKB-SubCell"/>
</dbReference>
<evidence type="ECO:0000313" key="8">
    <source>
        <dbReference type="EMBL" id="KAJ6215456.1"/>
    </source>
</evidence>
<dbReference type="GO" id="GO:0005737">
    <property type="term" value="C:cytoplasm"/>
    <property type="evidence" value="ECO:0007669"/>
    <property type="project" value="TreeGrafter"/>
</dbReference>
<evidence type="ECO:0000256" key="6">
    <source>
        <dbReference type="ARBA" id="ARBA00023180"/>
    </source>
</evidence>
<feature type="transmembrane region" description="Helical" evidence="7">
    <location>
        <begin position="450"/>
        <end position="471"/>
    </location>
</feature>
<sequence>MKTSTLVMCLAVCIGIILTLSGSIVLFSILPNYIRNKIADEMYIQNGTGDAYKRFRKLPITMKWKMHVFTVDDPSTFDGINIDSLRFHEIGPFVYDEFRHKTHIVMDKTGGNVTYLEKKKYGFNFKESVTIADHKEPIIIINPFLGAPREILSLFNVSLVLNDTIYNIAFNGSIQLLGEALFKCDECEQTARTIDTGKFHINQIGQLLKYGKNVGVGKFWNGTPFPKGHCNDIRGTDGTQFHPDISSDERLTVFEPMLCRSIVLSRRFMPDEPEIINVQHESIDTLRFVASESNFAHSPENRCYCYESDENDCKAGFLNLRSCPPASDYNVDIIATQPYFLTNHELIKGSGLDRLIKSKDITLEKYGTFLDIEPYTGLVLGAKKRVQLNVLLKRGSIPLLANLSKPEMLAPLMWIEESGVIDGKNAEILREKIFKPKAIITGLMKMKRSAPLLIALIGISMTIISAILWFGNTARYLMYDKIVESVVIKNGTKQFERFRNETVPYRMAVYFFNITNLDQFDNHSFESLLIVPVGPYVFDEYHWKEAITWENDSTIVSFIPRKSMSFNRKLSGPNVSEDDSVSIINLFLSGPDWLASSVKSMITTDTVRNIMFDGVNDWLGAALFLYRLSSEVVTKFGTGIDKIEKLNQFYTFNNEQYQNVWNEPGNCNRIYGTDSKQFQPFTPNIVNIFEPVICRSLKFEHIPIGTKGHNHGHRSKSSSTTHKHKFEIDRIVINRYRPTRSNFVVSKENECYCVNEKDADECVNGLMNLRNCIKSPIKLNLIVSTPYFVSNPLLAKQTGFSRWFVQRRLTPNWKPKPLDSYIDIEPITGTVMGNQRLSQTNVEIRANSSPFLMGLNRSRTIVPLLWTNFSRGVDPKMIQMLRKDIFEPLEKIRIILFVLMILGLIIAFGSLIIGTKDTKPINQINQINQPQSNPTVKTVTIGSNKIPNQVSPYNTNNMNEFYGNNRLIMMNSYPSTNPYQRTHLHKPPQHSRQPFIPWMIYVPGGLGLILLLVGAIIYEVALPSIVRAKVADTIAIKNGTEAYDRFVKMPVPLRWSMYFYQITNVEEFDKSDRSDILKLNFSEIGPYVFEETREKEQLQFSDDGEEITYRERKKYRFLPEDSKMNGKQLNQTDKLRVVNPMYGLTDELMQWVKPFADALTSIAFEESVENMAFKGIQSLVGQSLFGKENVLEEQKIVKTGINNIDELLQIISFDNETRQQAWNEPGRCNDLRGTDATQFKPDLDHDSRVYAFEPMLCKIIEFANDESLAPSGTFRDIDYIRYYATDDNFARNAANACHCFEKSLDDCPGDMINLKKCGLAKDKMNIFASSPYFQPNPKLLERTSIKPVKENNYVNYGTILDIEPKVPFMSNLPQEKVFIPLGWIEESGDIDDENAEKLKDQAIRPRRLASGLLIAMMSIGGILLLVGLGLTLYKVFS</sequence>
<keyword evidence="5 7" id="KW-0472">Membrane</keyword>
<dbReference type="PANTHER" id="PTHR11923:SF51">
    <property type="entry name" value="LYSOSOME MEMBRANE PROTEIN 2"/>
    <property type="match status" value="1"/>
</dbReference>
<reference evidence="8" key="1">
    <citation type="submission" date="2022-12" db="EMBL/GenBank/DDBJ databases">
        <title>Genome assemblies of Blomia tropicalis.</title>
        <authorList>
            <person name="Cui Y."/>
        </authorList>
    </citation>
    <scope>NUCLEOTIDE SEQUENCE</scope>
    <source>
        <tissue evidence="8">Adult mites</tissue>
    </source>
</reference>
<proteinExistence type="inferred from homology"/>
<feature type="transmembrane region" description="Helical" evidence="7">
    <location>
        <begin position="1408"/>
        <end position="1433"/>
    </location>
</feature>
<evidence type="ECO:0000256" key="7">
    <source>
        <dbReference type="SAM" id="Phobius"/>
    </source>
</evidence>
<evidence type="ECO:0000256" key="5">
    <source>
        <dbReference type="ARBA" id="ARBA00023136"/>
    </source>
</evidence>
<evidence type="ECO:0000256" key="4">
    <source>
        <dbReference type="ARBA" id="ARBA00022989"/>
    </source>
</evidence>
<evidence type="ECO:0000256" key="3">
    <source>
        <dbReference type="ARBA" id="ARBA00022692"/>
    </source>
</evidence>
<comment type="similarity">
    <text evidence="2">Belongs to the CD36 family.</text>
</comment>
<evidence type="ECO:0000256" key="2">
    <source>
        <dbReference type="ARBA" id="ARBA00010532"/>
    </source>
</evidence>
<feature type="transmembrane region" description="Helical" evidence="7">
    <location>
        <begin position="995"/>
        <end position="1018"/>
    </location>
</feature>
<evidence type="ECO:0000256" key="1">
    <source>
        <dbReference type="ARBA" id="ARBA00004370"/>
    </source>
</evidence>
<keyword evidence="4 7" id="KW-1133">Transmembrane helix</keyword>
<organism evidence="8 9">
    <name type="scientific">Blomia tropicalis</name>
    <name type="common">Mite</name>
    <dbReference type="NCBI Taxonomy" id="40697"/>
    <lineage>
        <taxon>Eukaryota</taxon>
        <taxon>Metazoa</taxon>
        <taxon>Ecdysozoa</taxon>
        <taxon>Arthropoda</taxon>
        <taxon>Chelicerata</taxon>
        <taxon>Arachnida</taxon>
        <taxon>Acari</taxon>
        <taxon>Acariformes</taxon>
        <taxon>Sarcoptiformes</taxon>
        <taxon>Astigmata</taxon>
        <taxon>Glycyphagoidea</taxon>
        <taxon>Echimyopodidae</taxon>
        <taxon>Blomia</taxon>
    </lineage>
</organism>
<dbReference type="PRINTS" id="PR01609">
    <property type="entry name" value="CD36FAMILY"/>
</dbReference>